<accession>A0ACC0C1Z7</accession>
<keyword evidence="2" id="KW-1185">Reference proteome</keyword>
<protein>
    <submittedName>
        <fullName evidence="1">Uncharacterized protein</fullName>
    </submittedName>
</protein>
<proteinExistence type="predicted"/>
<sequence>MEVRSESVGQSRVDKNKASVQAGQPVNQRTRLQVWFIRVCSSILIWTCLVQLFAVTELWQPQLLTGWSSRFTGMSTFSIHVENAVPSPPILLPARNYTSNGFLKVSCNGGLNQMRAAICDMVTIARLLNLTLVVPELDKKSFWADPSNFEDIFDVTHFIDSIRDEVRIIKRLPKRFTRRNGYQTLEMPPVSWSNEKYYLEQILPLYGKYKVIHFNRTDSRLANNGVPLELQKLRCRVNFQALKFTPQIEALGQKLVNILRANGPFLALHLRYEMDMLAFSGCTHGCSTEEAEELKRLRYAFPWWKEKEIISEAKRSQGLCPLTPEEAALILKALGFDNNTQIYIASGEIYGSERRLAALRTAFPRIVSYHCLLSW</sequence>
<organism evidence="1 2">
    <name type="scientific">Catharanthus roseus</name>
    <name type="common">Madagascar periwinkle</name>
    <name type="synonym">Vinca rosea</name>
    <dbReference type="NCBI Taxonomy" id="4058"/>
    <lineage>
        <taxon>Eukaryota</taxon>
        <taxon>Viridiplantae</taxon>
        <taxon>Streptophyta</taxon>
        <taxon>Embryophyta</taxon>
        <taxon>Tracheophyta</taxon>
        <taxon>Spermatophyta</taxon>
        <taxon>Magnoliopsida</taxon>
        <taxon>eudicotyledons</taxon>
        <taxon>Gunneridae</taxon>
        <taxon>Pentapetalae</taxon>
        <taxon>asterids</taxon>
        <taxon>lamiids</taxon>
        <taxon>Gentianales</taxon>
        <taxon>Apocynaceae</taxon>
        <taxon>Rauvolfioideae</taxon>
        <taxon>Vinceae</taxon>
        <taxon>Catharanthinae</taxon>
        <taxon>Catharanthus</taxon>
    </lineage>
</organism>
<comment type="caution">
    <text evidence="1">The sequence shown here is derived from an EMBL/GenBank/DDBJ whole genome shotgun (WGS) entry which is preliminary data.</text>
</comment>
<name>A0ACC0C1Z7_CATRO</name>
<evidence type="ECO:0000313" key="1">
    <source>
        <dbReference type="EMBL" id="KAI5678982.1"/>
    </source>
</evidence>
<reference evidence="2" key="1">
    <citation type="journal article" date="2023" name="Nat. Plants">
        <title>Single-cell RNA sequencing provides a high-resolution roadmap for understanding the multicellular compartmentation of specialized metabolism.</title>
        <authorList>
            <person name="Sun S."/>
            <person name="Shen X."/>
            <person name="Li Y."/>
            <person name="Li Y."/>
            <person name="Wang S."/>
            <person name="Li R."/>
            <person name="Zhang H."/>
            <person name="Shen G."/>
            <person name="Guo B."/>
            <person name="Wei J."/>
            <person name="Xu J."/>
            <person name="St-Pierre B."/>
            <person name="Chen S."/>
            <person name="Sun C."/>
        </authorList>
    </citation>
    <scope>NUCLEOTIDE SEQUENCE [LARGE SCALE GENOMIC DNA]</scope>
</reference>
<gene>
    <name evidence="1" type="ORF">M9H77_09932</name>
</gene>
<dbReference type="EMBL" id="CM044702">
    <property type="protein sequence ID" value="KAI5678982.1"/>
    <property type="molecule type" value="Genomic_DNA"/>
</dbReference>
<evidence type="ECO:0000313" key="2">
    <source>
        <dbReference type="Proteomes" id="UP001060085"/>
    </source>
</evidence>
<dbReference type="Proteomes" id="UP001060085">
    <property type="component" value="Linkage Group LG02"/>
</dbReference>